<feature type="compositionally biased region" description="Low complexity" evidence="3">
    <location>
        <begin position="402"/>
        <end position="414"/>
    </location>
</feature>
<accession>A0ABP0FDU7</accession>
<comment type="similarity">
    <text evidence="2">Belongs to the cyclin family.</text>
</comment>
<feature type="domain" description="Cyclin-like" evidence="4">
    <location>
        <begin position="80"/>
        <end position="164"/>
    </location>
</feature>
<dbReference type="EMBL" id="CAWYQH010000035">
    <property type="protein sequence ID" value="CAK8677038.1"/>
    <property type="molecule type" value="Genomic_DNA"/>
</dbReference>
<evidence type="ECO:0000256" key="2">
    <source>
        <dbReference type="RuleBase" id="RU000383"/>
    </source>
</evidence>
<feature type="compositionally biased region" description="Basic and acidic residues" evidence="3">
    <location>
        <begin position="193"/>
        <end position="203"/>
    </location>
</feature>
<protein>
    <recommendedName>
        <fullName evidence="4">Cyclin-like domain-containing protein</fullName>
    </recommendedName>
</protein>
<dbReference type="InterPro" id="IPR043198">
    <property type="entry name" value="Cyclin/Ssn8"/>
</dbReference>
<feature type="compositionally biased region" description="Polar residues" evidence="3">
    <location>
        <begin position="422"/>
        <end position="432"/>
    </location>
</feature>
<dbReference type="InterPro" id="IPR036915">
    <property type="entry name" value="Cyclin-like_sf"/>
</dbReference>
<organism evidence="5 6">
    <name type="scientific">Clavelina lepadiformis</name>
    <name type="common">Light-bulb sea squirt</name>
    <name type="synonym">Ascidia lepadiformis</name>
    <dbReference type="NCBI Taxonomy" id="159417"/>
    <lineage>
        <taxon>Eukaryota</taxon>
        <taxon>Metazoa</taxon>
        <taxon>Chordata</taxon>
        <taxon>Tunicata</taxon>
        <taxon>Ascidiacea</taxon>
        <taxon>Aplousobranchia</taxon>
        <taxon>Clavelinidae</taxon>
        <taxon>Clavelina</taxon>
    </lineage>
</organism>
<dbReference type="SUPFAM" id="SSF47954">
    <property type="entry name" value="Cyclin-like"/>
    <property type="match status" value="2"/>
</dbReference>
<dbReference type="CDD" id="cd20531">
    <property type="entry name" value="CYCLIN_CCNK_rpt2"/>
    <property type="match status" value="1"/>
</dbReference>
<dbReference type="Pfam" id="PF21797">
    <property type="entry name" value="CycT2-like_C"/>
    <property type="match status" value="1"/>
</dbReference>
<comment type="caution">
    <text evidence="5">The sequence shown here is derived from an EMBL/GenBank/DDBJ whole genome shotgun (WGS) entry which is preliminary data.</text>
</comment>
<feature type="region of interest" description="Disordered" evidence="3">
    <location>
        <begin position="178"/>
        <end position="252"/>
    </location>
</feature>
<dbReference type="SMART" id="SM00385">
    <property type="entry name" value="CYCLIN"/>
    <property type="match status" value="1"/>
</dbReference>
<evidence type="ECO:0000256" key="1">
    <source>
        <dbReference type="ARBA" id="ARBA00023127"/>
    </source>
</evidence>
<keyword evidence="6" id="KW-1185">Reference proteome</keyword>
<feature type="compositionally biased region" description="Polar residues" evidence="3">
    <location>
        <begin position="232"/>
        <end position="251"/>
    </location>
</feature>
<dbReference type="InterPro" id="IPR006671">
    <property type="entry name" value="Cyclin_N"/>
</dbReference>
<sequence length="445" mass="49872">MFHTFKKFPRYVTATCCLFLAGKVEETPKKCKDLIKVARSLLNEGQFAQFGDDPKEEVLTFEKVLLQTIKFDLTVEHPYKYMLQYAKALKGERSKIEKLVQMAWTFINDSLCTSLCLQWEPQIVAVAVMYLAGRLCKFEPQDWAYNRGRWWEQFIDDISMDLLEDICHQVLDQYSQQKGNKGTVSSKVKRERPKTPGDVDKSAEPQAKSSRSEIHKPTTKTAAKKQHLSRTPAVNSKNAQFAQRRTSSNTDVVAMDTVDITDRGAIEQGNDPYQSNKTANHSTSVTSFSQTPTRSTHSDEHSTYYHTINQYLSFMGSADSTSLGFMQPGQYSQGFLSQSSGLSTLPGVIQTASAQLNFPSNSNSVQQNVPTFPPSFDSNVSAPIDSNYNVNRFPRTPTAKLSSFQQNQSSFQSQAHGRPAGQASTSLATVRITNRRDKQAGSQWS</sequence>
<evidence type="ECO:0000259" key="4">
    <source>
        <dbReference type="SMART" id="SM00385"/>
    </source>
</evidence>
<feature type="region of interest" description="Disordered" evidence="3">
    <location>
        <begin position="400"/>
        <end position="445"/>
    </location>
</feature>
<dbReference type="InterPro" id="IPR013763">
    <property type="entry name" value="Cyclin-like_dom"/>
</dbReference>
<reference evidence="5 6" key="1">
    <citation type="submission" date="2024-02" db="EMBL/GenBank/DDBJ databases">
        <authorList>
            <person name="Daric V."/>
            <person name="Darras S."/>
        </authorList>
    </citation>
    <scope>NUCLEOTIDE SEQUENCE [LARGE SCALE GENOMIC DNA]</scope>
</reference>
<dbReference type="Proteomes" id="UP001642483">
    <property type="component" value="Unassembled WGS sequence"/>
</dbReference>
<feature type="region of interest" description="Disordered" evidence="3">
    <location>
        <begin position="265"/>
        <end position="300"/>
    </location>
</feature>
<evidence type="ECO:0000313" key="6">
    <source>
        <dbReference type="Proteomes" id="UP001642483"/>
    </source>
</evidence>
<name>A0ABP0FDU7_CLALP</name>
<dbReference type="Pfam" id="PF00134">
    <property type="entry name" value="Cyclin_N"/>
    <property type="match status" value="1"/>
</dbReference>
<dbReference type="PANTHER" id="PTHR10026">
    <property type="entry name" value="CYCLIN"/>
    <property type="match status" value="1"/>
</dbReference>
<evidence type="ECO:0000313" key="5">
    <source>
        <dbReference type="EMBL" id="CAK8677038.1"/>
    </source>
</evidence>
<proteinExistence type="inferred from homology"/>
<evidence type="ECO:0000256" key="3">
    <source>
        <dbReference type="SAM" id="MobiDB-lite"/>
    </source>
</evidence>
<gene>
    <name evidence="5" type="ORF">CVLEPA_LOCUS6440</name>
</gene>
<keyword evidence="1 2" id="KW-0195">Cyclin</keyword>
<feature type="compositionally biased region" description="Polar residues" evidence="3">
    <location>
        <begin position="271"/>
        <end position="295"/>
    </location>
</feature>
<dbReference type="Gene3D" id="1.10.472.10">
    <property type="entry name" value="Cyclin-like"/>
    <property type="match status" value="2"/>
</dbReference>